<dbReference type="Pfam" id="PF00528">
    <property type="entry name" value="BPD_transp_1"/>
    <property type="match status" value="1"/>
</dbReference>
<feature type="transmembrane region" description="Helical" evidence="7">
    <location>
        <begin position="195"/>
        <end position="218"/>
    </location>
</feature>
<evidence type="ECO:0000256" key="7">
    <source>
        <dbReference type="RuleBase" id="RU363032"/>
    </source>
</evidence>
<sequence>MTVTEVRPPAATAPRRKARPHPLTAHLLPLLISAFFIVPIVFVFYWMISMSFQTQVEISSNPPTFWSAQPTTEWYSQLMRRMPFLQYTWNSLVVGVCATAIGLAIGLPAAYAIARWRLTSLGTLFLITRITPAISFLIPWYIIAKRLGLGDSLVIITLLHITITLPLIIWIMIGFFEALPPDLEQAATVDGCNAWQSFALIAVPLVKPGIVAAIILAFIQSWNNFLFAAVLGGPGSQTLPVTVYGMLSFEQANWGPLAAAATLVCLPVIVGTIFFQRQLVEGLTAGAMKG</sequence>
<evidence type="ECO:0000256" key="4">
    <source>
        <dbReference type="ARBA" id="ARBA00022692"/>
    </source>
</evidence>
<dbReference type="InterPro" id="IPR035906">
    <property type="entry name" value="MetI-like_sf"/>
</dbReference>
<feature type="transmembrane region" description="Helical" evidence="7">
    <location>
        <begin position="225"/>
        <end position="247"/>
    </location>
</feature>
<proteinExistence type="inferred from homology"/>
<evidence type="ECO:0000256" key="3">
    <source>
        <dbReference type="ARBA" id="ARBA00022475"/>
    </source>
</evidence>
<keyword evidence="4 7" id="KW-0812">Transmembrane</keyword>
<evidence type="ECO:0000256" key="5">
    <source>
        <dbReference type="ARBA" id="ARBA00022989"/>
    </source>
</evidence>
<feature type="transmembrane region" description="Helical" evidence="7">
    <location>
        <begin position="27"/>
        <end position="48"/>
    </location>
</feature>
<evidence type="ECO:0000259" key="8">
    <source>
        <dbReference type="PROSITE" id="PS50928"/>
    </source>
</evidence>
<dbReference type="PANTHER" id="PTHR32243:SF18">
    <property type="entry name" value="INNER MEMBRANE ABC TRANSPORTER PERMEASE PROTEIN YCJP"/>
    <property type="match status" value="1"/>
</dbReference>
<dbReference type="Gene3D" id="1.10.3720.10">
    <property type="entry name" value="MetI-like"/>
    <property type="match status" value="1"/>
</dbReference>
<reference evidence="9 10" key="1">
    <citation type="submission" date="2020-08" db="EMBL/GenBank/DDBJ databases">
        <title>Genomic Encyclopedia of Type Strains, Phase IV (KMG-IV): sequencing the most valuable type-strain genomes for metagenomic binning, comparative biology and taxonomic classification.</title>
        <authorList>
            <person name="Goeker M."/>
        </authorList>
    </citation>
    <scope>NUCLEOTIDE SEQUENCE [LARGE SCALE GENOMIC DNA]</scope>
    <source>
        <strain evidence="9 10">DSM 27939</strain>
    </source>
</reference>
<keyword evidence="9" id="KW-0762">Sugar transport</keyword>
<dbReference type="Proteomes" id="UP000552709">
    <property type="component" value="Unassembled WGS sequence"/>
</dbReference>
<dbReference type="InterPro" id="IPR000515">
    <property type="entry name" value="MetI-like"/>
</dbReference>
<feature type="transmembrane region" description="Helical" evidence="7">
    <location>
        <begin position="89"/>
        <end position="114"/>
    </location>
</feature>
<comment type="similarity">
    <text evidence="7">Belongs to the binding-protein-dependent transport system permease family.</text>
</comment>
<comment type="caution">
    <text evidence="9">The sequence shown here is derived from an EMBL/GenBank/DDBJ whole genome shotgun (WGS) entry which is preliminary data.</text>
</comment>
<dbReference type="GO" id="GO:0055085">
    <property type="term" value="P:transmembrane transport"/>
    <property type="evidence" value="ECO:0007669"/>
    <property type="project" value="InterPro"/>
</dbReference>
<protein>
    <submittedName>
        <fullName evidence="9">Multiple sugar transport system permease protein</fullName>
    </submittedName>
</protein>
<dbReference type="GO" id="GO:0005886">
    <property type="term" value="C:plasma membrane"/>
    <property type="evidence" value="ECO:0007669"/>
    <property type="project" value="UniProtKB-SubCell"/>
</dbReference>
<gene>
    <name evidence="9" type="ORF">HNQ08_004476</name>
</gene>
<feature type="domain" description="ABC transmembrane type-1" evidence="8">
    <location>
        <begin position="88"/>
        <end position="275"/>
    </location>
</feature>
<evidence type="ECO:0000256" key="2">
    <source>
        <dbReference type="ARBA" id="ARBA00022448"/>
    </source>
</evidence>
<organism evidence="9 10">
    <name type="scientific">Deinococcus humi</name>
    <dbReference type="NCBI Taxonomy" id="662880"/>
    <lineage>
        <taxon>Bacteria</taxon>
        <taxon>Thermotogati</taxon>
        <taxon>Deinococcota</taxon>
        <taxon>Deinococci</taxon>
        <taxon>Deinococcales</taxon>
        <taxon>Deinococcaceae</taxon>
        <taxon>Deinococcus</taxon>
    </lineage>
</organism>
<feature type="transmembrane region" description="Helical" evidence="7">
    <location>
        <begin position="120"/>
        <end position="141"/>
    </location>
</feature>
<dbReference type="PANTHER" id="PTHR32243">
    <property type="entry name" value="MALTOSE TRANSPORT SYSTEM PERMEASE-RELATED"/>
    <property type="match status" value="1"/>
</dbReference>
<feature type="transmembrane region" description="Helical" evidence="7">
    <location>
        <begin position="253"/>
        <end position="275"/>
    </location>
</feature>
<keyword evidence="5 7" id="KW-1133">Transmembrane helix</keyword>
<feature type="transmembrane region" description="Helical" evidence="7">
    <location>
        <begin position="153"/>
        <end position="175"/>
    </location>
</feature>
<keyword evidence="2 7" id="KW-0813">Transport</keyword>
<dbReference type="CDD" id="cd06261">
    <property type="entry name" value="TM_PBP2"/>
    <property type="match status" value="1"/>
</dbReference>
<evidence type="ECO:0000313" key="9">
    <source>
        <dbReference type="EMBL" id="MBB5365355.1"/>
    </source>
</evidence>
<dbReference type="RefSeq" id="WP_229790169.1">
    <property type="nucleotide sequence ID" value="NZ_JACHFL010000017.1"/>
</dbReference>
<evidence type="ECO:0000256" key="1">
    <source>
        <dbReference type="ARBA" id="ARBA00004651"/>
    </source>
</evidence>
<accession>A0A7W8NH04</accession>
<keyword evidence="10" id="KW-1185">Reference proteome</keyword>
<keyword evidence="3" id="KW-1003">Cell membrane</keyword>
<evidence type="ECO:0000256" key="6">
    <source>
        <dbReference type="ARBA" id="ARBA00023136"/>
    </source>
</evidence>
<dbReference type="AlphaFoldDB" id="A0A7W8NH04"/>
<evidence type="ECO:0000313" key="10">
    <source>
        <dbReference type="Proteomes" id="UP000552709"/>
    </source>
</evidence>
<dbReference type="PROSITE" id="PS50928">
    <property type="entry name" value="ABC_TM1"/>
    <property type="match status" value="1"/>
</dbReference>
<keyword evidence="6 7" id="KW-0472">Membrane</keyword>
<comment type="subcellular location">
    <subcellularLocation>
        <location evidence="1 7">Cell membrane</location>
        <topology evidence="1 7">Multi-pass membrane protein</topology>
    </subcellularLocation>
</comment>
<name>A0A7W8NH04_9DEIO</name>
<dbReference type="InterPro" id="IPR050901">
    <property type="entry name" value="BP-dep_ABC_trans_perm"/>
</dbReference>
<dbReference type="EMBL" id="JACHFL010000017">
    <property type="protein sequence ID" value="MBB5365355.1"/>
    <property type="molecule type" value="Genomic_DNA"/>
</dbReference>
<dbReference type="SUPFAM" id="SSF161098">
    <property type="entry name" value="MetI-like"/>
    <property type="match status" value="1"/>
</dbReference>